<dbReference type="InterPro" id="IPR022712">
    <property type="entry name" value="Beta_Casp"/>
</dbReference>
<name>A0A1M6DX50_9FIRM</name>
<proteinExistence type="predicted"/>
<organism evidence="4 5">
    <name type="scientific">Thermoclostridium caenicola</name>
    <dbReference type="NCBI Taxonomy" id="659425"/>
    <lineage>
        <taxon>Bacteria</taxon>
        <taxon>Bacillati</taxon>
        <taxon>Bacillota</taxon>
        <taxon>Clostridia</taxon>
        <taxon>Eubacteriales</taxon>
        <taxon>Oscillospiraceae</taxon>
        <taxon>Thermoclostridium</taxon>
    </lineage>
</organism>
<dbReference type="CDD" id="cd16295">
    <property type="entry name" value="TTHA0252-CPSF-like_MBL-fold"/>
    <property type="match status" value="1"/>
</dbReference>
<dbReference type="Gene3D" id="3.60.15.10">
    <property type="entry name" value="Ribonuclease Z/Hydroxyacylglutathione hydrolase-like"/>
    <property type="match status" value="1"/>
</dbReference>
<dbReference type="Pfam" id="PF07521">
    <property type="entry name" value="RMMBL"/>
    <property type="match status" value="1"/>
</dbReference>
<feature type="domain" description="Metallo-beta-lactamase" evidence="2">
    <location>
        <begin position="13"/>
        <end position="248"/>
    </location>
</feature>
<keyword evidence="1" id="KW-0378">Hydrolase</keyword>
<evidence type="ECO:0000313" key="5">
    <source>
        <dbReference type="Proteomes" id="UP000324781"/>
    </source>
</evidence>
<dbReference type="PROSITE" id="PS51257">
    <property type="entry name" value="PROKAR_LIPOPROTEIN"/>
    <property type="match status" value="1"/>
</dbReference>
<dbReference type="Pfam" id="PF16661">
    <property type="entry name" value="Lactamase_B_6"/>
    <property type="match status" value="1"/>
</dbReference>
<accession>A0A1M6DX50</accession>
<dbReference type="SUPFAM" id="SSF56281">
    <property type="entry name" value="Metallo-hydrolase/oxidoreductase"/>
    <property type="match status" value="1"/>
</dbReference>
<dbReference type="Proteomes" id="UP000324781">
    <property type="component" value="Unassembled WGS sequence"/>
</dbReference>
<dbReference type="Pfam" id="PF10996">
    <property type="entry name" value="Beta-Casp"/>
    <property type="match status" value="1"/>
</dbReference>
<dbReference type="SMART" id="SM00849">
    <property type="entry name" value="Lactamase_B"/>
    <property type="match status" value="1"/>
</dbReference>
<reference evidence="4 5" key="1">
    <citation type="submission" date="2016-11" db="EMBL/GenBank/DDBJ databases">
        <authorList>
            <person name="Varghese N."/>
            <person name="Submissions S."/>
        </authorList>
    </citation>
    <scope>NUCLEOTIDE SEQUENCE [LARGE SCALE GENOMIC DNA]</scope>
    <source>
        <strain evidence="4 5">DSM 19027</strain>
    </source>
</reference>
<dbReference type="GO" id="GO:0004521">
    <property type="term" value="F:RNA endonuclease activity"/>
    <property type="evidence" value="ECO:0007669"/>
    <property type="project" value="TreeGrafter"/>
</dbReference>
<dbReference type="InterPro" id="IPR011108">
    <property type="entry name" value="RMMBL"/>
</dbReference>
<evidence type="ECO:0000259" key="2">
    <source>
        <dbReference type="SMART" id="SM00849"/>
    </source>
</evidence>
<dbReference type="RefSeq" id="WP_149678139.1">
    <property type="nucleotide sequence ID" value="NZ_FQZP01000009.1"/>
</dbReference>
<dbReference type="PANTHER" id="PTHR11203">
    <property type="entry name" value="CLEAVAGE AND POLYADENYLATION SPECIFICITY FACTOR FAMILY MEMBER"/>
    <property type="match status" value="1"/>
</dbReference>
<dbReference type="OrthoDB" id="9803916at2"/>
<dbReference type="AlphaFoldDB" id="A0A1M6DX50"/>
<evidence type="ECO:0000256" key="1">
    <source>
        <dbReference type="ARBA" id="ARBA00022801"/>
    </source>
</evidence>
<gene>
    <name evidence="4" type="ORF">SAMN05444373_100931</name>
</gene>
<dbReference type="Gene3D" id="3.40.50.10890">
    <property type="match status" value="1"/>
</dbReference>
<protein>
    <submittedName>
        <fullName evidence="4">Metallo-beta-lactamase family protein</fullName>
    </submittedName>
</protein>
<dbReference type="EMBL" id="FQZP01000009">
    <property type="protein sequence ID" value="SHI77857.1"/>
    <property type="molecule type" value="Genomic_DNA"/>
</dbReference>
<dbReference type="PANTHER" id="PTHR11203:SF37">
    <property type="entry name" value="INTEGRATOR COMPLEX SUBUNIT 11"/>
    <property type="match status" value="1"/>
</dbReference>
<dbReference type="InterPro" id="IPR050698">
    <property type="entry name" value="MBL"/>
</dbReference>
<feature type="domain" description="Beta-Casp" evidence="3">
    <location>
        <begin position="253"/>
        <end position="383"/>
    </location>
</feature>
<evidence type="ECO:0000259" key="3">
    <source>
        <dbReference type="SMART" id="SM01027"/>
    </source>
</evidence>
<dbReference type="GO" id="GO:0016787">
    <property type="term" value="F:hydrolase activity"/>
    <property type="evidence" value="ECO:0007669"/>
    <property type="project" value="UniProtKB-KW"/>
</dbReference>
<evidence type="ECO:0000313" key="4">
    <source>
        <dbReference type="EMBL" id="SHI77857.1"/>
    </source>
</evidence>
<dbReference type="InterPro" id="IPR036866">
    <property type="entry name" value="RibonucZ/Hydroxyglut_hydro"/>
</dbReference>
<keyword evidence="5" id="KW-1185">Reference proteome</keyword>
<dbReference type="InterPro" id="IPR001279">
    <property type="entry name" value="Metallo-B-lactamas"/>
</dbReference>
<dbReference type="SMART" id="SM01027">
    <property type="entry name" value="Beta-Casp"/>
    <property type="match status" value="1"/>
</dbReference>
<sequence>MQIKFLGATTSVTGSCHLITTENHKLLLDCGLFQGSNELEQLNWEPFDFNPEEIECVLLSHAHIDHCGRIPLLVKRGFRGRIYCTDATADLLTIMLRDCASIMEKEAEWTNRKNMRAGGPLVEPLYTMADVEAALSLVTPVLYNQLIALNGSLKAVFNDAGHILGSAIIELFIQEGDDVTKLVYSGDLGMKGRPILRDPTFIKKADFVIMEATYGSRVHESNSDSIDKLIEIILKTVRRGGNVIIPSFAVGRTQELIYQLNRFYEGHSEYQKELSSIMVYVDSPMATSATEIFRRNAQVFDEETREYILRGDHPLDFKNLKFTRSVEESVALNHDQNPKIIISSSGMCEAGRIKHHLKHNLWNPKSSIVFVGYQAEGTLGRSIVKGDKRVTIFGEKIQVEAEIYNLEGFSGHADRDGLLEWVSGFQKKPGRIFLVHGEEEAKKAFAKTVKDALDIDCTVVRGNTEYTLSKDKVISAEEALDERISPEALRQIKSRISSIHDDLERILYHTHLAMGSDLSPQQIIEIGNIVMELEKHTLNLGSVVARKTG</sequence>